<comment type="caution">
    <text evidence="1">The sequence shown here is derived from an EMBL/GenBank/DDBJ whole genome shotgun (WGS) entry which is preliminary data.</text>
</comment>
<dbReference type="EMBL" id="JAYMYQ010000010">
    <property type="protein sequence ID" value="KAK7307540.1"/>
    <property type="molecule type" value="Genomic_DNA"/>
</dbReference>
<evidence type="ECO:0000313" key="1">
    <source>
        <dbReference type="EMBL" id="KAK7307540.1"/>
    </source>
</evidence>
<name>A0AAN9JXV3_CANGL</name>
<protein>
    <submittedName>
        <fullName evidence="1">Uncharacterized protein</fullName>
    </submittedName>
</protein>
<organism evidence="1 2">
    <name type="scientific">Canavalia gladiata</name>
    <name type="common">Sword bean</name>
    <name type="synonym">Dolichos gladiatus</name>
    <dbReference type="NCBI Taxonomy" id="3824"/>
    <lineage>
        <taxon>Eukaryota</taxon>
        <taxon>Viridiplantae</taxon>
        <taxon>Streptophyta</taxon>
        <taxon>Embryophyta</taxon>
        <taxon>Tracheophyta</taxon>
        <taxon>Spermatophyta</taxon>
        <taxon>Magnoliopsida</taxon>
        <taxon>eudicotyledons</taxon>
        <taxon>Gunneridae</taxon>
        <taxon>Pentapetalae</taxon>
        <taxon>rosids</taxon>
        <taxon>fabids</taxon>
        <taxon>Fabales</taxon>
        <taxon>Fabaceae</taxon>
        <taxon>Papilionoideae</taxon>
        <taxon>50 kb inversion clade</taxon>
        <taxon>NPAAA clade</taxon>
        <taxon>indigoferoid/millettioid clade</taxon>
        <taxon>Phaseoleae</taxon>
        <taxon>Canavalia</taxon>
    </lineage>
</organism>
<evidence type="ECO:0000313" key="2">
    <source>
        <dbReference type="Proteomes" id="UP001367508"/>
    </source>
</evidence>
<proteinExistence type="predicted"/>
<reference evidence="1 2" key="1">
    <citation type="submission" date="2024-01" db="EMBL/GenBank/DDBJ databases">
        <title>The genomes of 5 underutilized Papilionoideae crops provide insights into root nodulation and disease resistanc.</title>
        <authorList>
            <person name="Jiang F."/>
        </authorList>
    </citation>
    <scope>NUCLEOTIDE SEQUENCE [LARGE SCALE GENOMIC DNA]</scope>
    <source>
        <strain evidence="1">LVBAO_FW01</strain>
        <tissue evidence="1">Leaves</tissue>
    </source>
</reference>
<gene>
    <name evidence="1" type="ORF">VNO77_40707</name>
</gene>
<dbReference type="Proteomes" id="UP001367508">
    <property type="component" value="Unassembled WGS sequence"/>
</dbReference>
<keyword evidence="2" id="KW-1185">Reference proteome</keyword>
<accession>A0AAN9JXV3</accession>
<dbReference type="AlphaFoldDB" id="A0AAN9JXV3"/>
<sequence length="100" mass="11562">MCLRPPFQYLWPMKLHVMIMDPNQDSPKKDKYVVLSVTEKGRSTKVHNRRHNPISIFVCTHNRISICELTSNKLWYSLLRGSIIHGVHSKCKGTSGPNKM</sequence>